<dbReference type="GO" id="GO:0004642">
    <property type="term" value="F:phosphoribosylformylglycinamidine synthase activity"/>
    <property type="evidence" value="ECO:0007669"/>
    <property type="project" value="UniProtKB-UniRule"/>
</dbReference>
<dbReference type="AlphaFoldDB" id="A0A1N7G7J3"/>
<dbReference type="InterPro" id="IPR010074">
    <property type="entry name" value="PRibForGlyAmidine_synth_PurL"/>
</dbReference>
<feature type="binding site" evidence="8">
    <location>
        <position position="115"/>
    </location>
    <ligand>
        <name>Mg(2+)</name>
        <dbReference type="ChEBI" id="CHEBI:18420"/>
        <label>2</label>
    </ligand>
</feature>
<dbReference type="NCBIfam" id="TIGR01736">
    <property type="entry name" value="FGAM_synth_II"/>
    <property type="match status" value="1"/>
</dbReference>
<gene>
    <name evidence="8" type="primary">purL</name>
    <name evidence="12" type="ORF">SAMN05421666_1747</name>
</gene>
<dbReference type="SUPFAM" id="SSF56042">
    <property type="entry name" value="PurM C-terminal domain-like"/>
    <property type="match status" value="2"/>
</dbReference>
<dbReference type="CDD" id="cd02204">
    <property type="entry name" value="PurL_repeat2"/>
    <property type="match status" value="1"/>
</dbReference>
<dbReference type="EC" id="6.3.5.3" evidence="8"/>
<dbReference type="Pfam" id="PF18072">
    <property type="entry name" value="FGAR-AT_linker"/>
    <property type="match status" value="1"/>
</dbReference>
<feature type="domain" description="PurM-like N-terminal" evidence="9">
    <location>
        <begin position="72"/>
        <end position="186"/>
    </location>
</feature>
<feature type="domain" description="PurM-like C-terminal" evidence="10">
    <location>
        <begin position="564"/>
        <end position="694"/>
    </location>
</feature>
<feature type="binding site" evidence="8">
    <location>
        <position position="50"/>
    </location>
    <ligand>
        <name>ATP</name>
        <dbReference type="ChEBI" id="CHEBI:30616"/>
    </ligand>
</feature>
<evidence type="ECO:0000256" key="5">
    <source>
        <dbReference type="ARBA" id="ARBA00022755"/>
    </source>
</evidence>
<evidence type="ECO:0000256" key="2">
    <source>
        <dbReference type="ARBA" id="ARBA00022598"/>
    </source>
</evidence>
<feature type="binding site" evidence="8">
    <location>
        <position position="266"/>
    </location>
    <ligand>
        <name>Mg(2+)</name>
        <dbReference type="ChEBI" id="CHEBI:18420"/>
        <label>2</label>
    </ligand>
</feature>
<evidence type="ECO:0000256" key="6">
    <source>
        <dbReference type="ARBA" id="ARBA00022840"/>
    </source>
</evidence>
<feature type="binding site" evidence="8">
    <location>
        <position position="528"/>
    </location>
    <ligand>
        <name>Mg(2+)</name>
        <dbReference type="ChEBI" id="CHEBI:18420"/>
        <label>1</label>
    </ligand>
</feature>
<evidence type="ECO:0000256" key="3">
    <source>
        <dbReference type="ARBA" id="ARBA00022723"/>
    </source>
</evidence>
<comment type="subunit">
    <text evidence="8">Monomer. Part of the FGAM synthase complex composed of 1 PurL, 1 PurQ and 2 PurS subunits.</text>
</comment>
<dbReference type="Pfam" id="PF02769">
    <property type="entry name" value="AIRS_C"/>
    <property type="match status" value="2"/>
</dbReference>
<proteinExistence type="inferred from homology"/>
<dbReference type="HAMAP" id="MF_00420">
    <property type="entry name" value="PurL_2"/>
    <property type="match status" value="1"/>
</dbReference>
<dbReference type="CDD" id="cd02203">
    <property type="entry name" value="PurL_repeat1"/>
    <property type="match status" value="1"/>
</dbReference>
<keyword evidence="5 8" id="KW-0658">Purine biosynthesis</keyword>
<keyword evidence="2 8" id="KW-0436">Ligase</keyword>
<feature type="binding site" evidence="8">
    <location>
        <position position="527"/>
    </location>
    <ligand>
        <name>ATP</name>
        <dbReference type="ChEBI" id="CHEBI:30616"/>
    </ligand>
</feature>
<feature type="active site" description="Proton acceptor" evidence="8">
    <location>
        <position position="93"/>
    </location>
</feature>
<dbReference type="Gene3D" id="3.90.650.10">
    <property type="entry name" value="PurM-like C-terminal domain"/>
    <property type="match status" value="2"/>
</dbReference>
<keyword evidence="13" id="KW-1185">Reference proteome</keyword>
<feature type="binding site" evidence="8">
    <location>
        <position position="238"/>
    </location>
    <ligand>
        <name>substrate</name>
    </ligand>
</feature>
<feature type="binding site" evidence="8">
    <location>
        <position position="114"/>
    </location>
    <ligand>
        <name>substrate</name>
    </ligand>
</feature>
<feature type="domain" description="PurM-like N-terminal" evidence="9">
    <location>
        <begin position="438"/>
        <end position="552"/>
    </location>
</feature>
<dbReference type="PANTHER" id="PTHR43555">
    <property type="entry name" value="PHOSPHORIBOSYLFORMYLGLYCINAMIDINE SYNTHASE SUBUNIT PURL"/>
    <property type="match status" value="1"/>
</dbReference>
<comment type="pathway">
    <text evidence="8">Purine metabolism; IMP biosynthesis via de novo pathway; 5-amino-1-(5-phospho-D-ribosyl)imidazole from N(2)-formyl-N(1)-(5-phospho-D-ribosyl)glycinamide: step 1/2.</text>
</comment>
<dbReference type="SUPFAM" id="SSF55326">
    <property type="entry name" value="PurM N-terminal domain-like"/>
    <property type="match status" value="2"/>
</dbReference>
<feature type="binding site" evidence="8">
    <location>
        <begin position="92"/>
        <end position="95"/>
    </location>
    <ligand>
        <name>substrate</name>
    </ligand>
</feature>
<comment type="function">
    <text evidence="8">Part of the phosphoribosylformylglycinamidine synthase complex involved in the purines biosynthetic pathway. Catalyzes the ATP-dependent conversion of formylglycinamide ribonucleotide (FGAR) and glutamine to yield formylglycinamidine ribonucleotide (FGAM) and glutamate. The FGAM synthase complex is composed of three subunits. PurQ produces an ammonia molecule by converting glutamine to glutamate. PurL transfers the ammonia molecule to FGAR to form FGAM in an ATP-dependent manner. PurS interacts with PurQ and PurL and is thought to assist in the transfer of the ammonia molecule from PurQ to PurL.</text>
</comment>
<dbReference type="Gene3D" id="3.30.1330.10">
    <property type="entry name" value="PurM-like, N-terminal domain"/>
    <property type="match status" value="2"/>
</dbReference>
<dbReference type="GO" id="GO:0005524">
    <property type="term" value="F:ATP binding"/>
    <property type="evidence" value="ECO:0007669"/>
    <property type="project" value="UniProtKB-UniRule"/>
</dbReference>
<feature type="binding site" evidence="8">
    <location>
        <position position="89"/>
    </location>
    <ligand>
        <name>ATP</name>
        <dbReference type="ChEBI" id="CHEBI:30616"/>
    </ligand>
</feature>
<dbReference type="EMBL" id="FTNV01000001">
    <property type="protein sequence ID" value="SIS08550.1"/>
    <property type="molecule type" value="Genomic_DNA"/>
</dbReference>
<dbReference type="InterPro" id="IPR016188">
    <property type="entry name" value="PurM-like_N"/>
</dbReference>
<dbReference type="InterPro" id="IPR036921">
    <property type="entry name" value="PurM-like_N_sf"/>
</dbReference>
<sequence>MTEPDITPDLIAAHGLKPDEYDRILQIIGREPTFTELGIFSAMWNEHCSYKSSKKWLRTLPTEGPQVICGPGENAGIVDIGDGQCVVFKMESHNHPSYIEPYQGAATGVGGILRDVFTMGARPIAAMNSLSFGSPDHPKTRQLVHGVVEGIGGYGNAFGVPTVGGELRFDPAYNGNCLVNAFAAGLAETDKIFYSAASGVGRPVVYLGAKTGRDGVGGATMASAEFDDTIEEKRPTVQVGDPFTEKRLMEATLELMATGAVISIQDMGAAGLTCSAVEMGDKGGLGVRLNLEAVPQREPSMSAYEMMLSESQERMLMVLEPSLEAEARAVFEKWDLDFAIVGETIAEDRFLIMHNNTVKADLPLAALSGTAPEYDRPWDAPVPADPLDNASIPQIDPIDGLRALIGSPNYCSREWVYEQYDTMVMADTVRGPGLGGGLIRVHGTDKLLAFTSDVTPRYVQANPEMGGKQAVAEAYRNLTALGAKPLASTDNLNFGNPEKPQIMGQLVGAIKGIGAAVAALDMPIVSGNVSLYNETDGTAILPTPTIGAVGLIAHEDLAITGRAREGHVALVVGETHGHLGQSALLAEVFNRVEGDAPDVDLDAERRNGDFIRDNHELITACTDLSDGGLALAAFEMAEAAGVGVHLDSDDTATLFGEDQARYLIACNFDQAEALMTSAGQAGVTVTSVGKFTGDTVRMGGSKATLDELSRIFRGTFAETFA</sequence>
<evidence type="ECO:0000313" key="13">
    <source>
        <dbReference type="Proteomes" id="UP000186019"/>
    </source>
</evidence>
<feature type="binding site" evidence="8">
    <location>
        <position position="91"/>
    </location>
    <ligand>
        <name>Mg(2+)</name>
        <dbReference type="ChEBI" id="CHEBI:18420"/>
        <label>1</label>
    </ligand>
</feature>
<keyword evidence="4 8" id="KW-0547">Nucleotide-binding</keyword>
<organism evidence="12 13">
    <name type="scientific">Roseovarius nanhaiticus</name>
    <dbReference type="NCBI Taxonomy" id="573024"/>
    <lineage>
        <taxon>Bacteria</taxon>
        <taxon>Pseudomonadati</taxon>
        <taxon>Pseudomonadota</taxon>
        <taxon>Alphaproteobacteria</taxon>
        <taxon>Rhodobacterales</taxon>
        <taxon>Roseobacteraceae</taxon>
        <taxon>Roseovarius</taxon>
    </lineage>
</organism>
<evidence type="ECO:0000259" key="10">
    <source>
        <dbReference type="Pfam" id="PF02769"/>
    </source>
</evidence>
<dbReference type="FunFam" id="3.30.1330.10:FF:000004">
    <property type="entry name" value="Phosphoribosylformylglycinamidine synthase subunit PurL"/>
    <property type="match status" value="1"/>
</dbReference>
<dbReference type="Proteomes" id="UP000186019">
    <property type="component" value="Unassembled WGS sequence"/>
</dbReference>
<dbReference type="PANTHER" id="PTHR43555:SF1">
    <property type="entry name" value="PHOSPHORIBOSYLFORMYLGLYCINAMIDINE SYNTHASE SUBUNIT PURL"/>
    <property type="match status" value="1"/>
</dbReference>
<accession>A0A1N7G7J3</accession>
<dbReference type="GO" id="GO:0006189">
    <property type="term" value="P:'de novo' IMP biosynthetic process"/>
    <property type="evidence" value="ECO:0007669"/>
    <property type="project" value="UniProtKB-UniRule"/>
</dbReference>
<evidence type="ECO:0000256" key="8">
    <source>
        <dbReference type="HAMAP-Rule" id="MF_00420"/>
    </source>
</evidence>
<protein>
    <recommendedName>
        <fullName evidence="8">Phosphoribosylformylglycinamidine synthase subunit PurL</fullName>
        <shortName evidence="8">FGAM synthase</shortName>
        <ecNumber evidence="8">6.3.5.3</ecNumber>
    </recommendedName>
    <alternativeName>
        <fullName evidence="8">Formylglycinamide ribonucleotide amidotransferase subunit II</fullName>
        <shortName evidence="8">FGAR amidotransferase II</shortName>
        <shortName evidence="8">FGAR-AT II</shortName>
    </alternativeName>
    <alternativeName>
        <fullName evidence="8">Glutamine amidotransferase PurL</fullName>
    </alternativeName>
    <alternativeName>
        <fullName evidence="8">Phosphoribosylformylglycinamidine synthase subunit II</fullName>
    </alternativeName>
</protein>
<comment type="similarity">
    <text evidence="8">Belongs to the FGAMS family.</text>
</comment>
<evidence type="ECO:0000259" key="11">
    <source>
        <dbReference type="Pfam" id="PF18072"/>
    </source>
</evidence>
<dbReference type="GO" id="GO:0005737">
    <property type="term" value="C:cytoplasm"/>
    <property type="evidence" value="ECO:0007669"/>
    <property type="project" value="UniProtKB-SubCell"/>
</dbReference>
<dbReference type="UniPathway" id="UPA00074">
    <property type="reaction ID" value="UER00128"/>
</dbReference>
<dbReference type="RefSeq" id="WP_076532698.1">
    <property type="nucleotide sequence ID" value="NZ_FOAC01000001.1"/>
</dbReference>
<dbReference type="STRING" id="573024.SAMN05216208_0389"/>
<evidence type="ECO:0000313" key="12">
    <source>
        <dbReference type="EMBL" id="SIS08550.1"/>
    </source>
</evidence>
<dbReference type="InterPro" id="IPR010918">
    <property type="entry name" value="PurM-like_C_dom"/>
</dbReference>
<comment type="catalytic activity">
    <reaction evidence="8">
        <text>N(2)-formyl-N(1)-(5-phospho-beta-D-ribosyl)glycinamide + L-glutamine + ATP + H2O = 2-formamido-N(1)-(5-O-phospho-beta-D-ribosyl)acetamidine + L-glutamate + ADP + phosphate + H(+)</text>
        <dbReference type="Rhea" id="RHEA:17129"/>
        <dbReference type="ChEBI" id="CHEBI:15377"/>
        <dbReference type="ChEBI" id="CHEBI:15378"/>
        <dbReference type="ChEBI" id="CHEBI:29985"/>
        <dbReference type="ChEBI" id="CHEBI:30616"/>
        <dbReference type="ChEBI" id="CHEBI:43474"/>
        <dbReference type="ChEBI" id="CHEBI:58359"/>
        <dbReference type="ChEBI" id="CHEBI:147286"/>
        <dbReference type="ChEBI" id="CHEBI:147287"/>
        <dbReference type="ChEBI" id="CHEBI:456216"/>
        <dbReference type="EC" id="6.3.5.3"/>
    </reaction>
</comment>
<keyword evidence="1 8" id="KW-0963">Cytoplasm</keyword>
<evidence type="ECO:0000259" key="9">
    <source>
        <dbReference type="Pfam" id="PF00586"/>
    </source>
</evidence>
<dbReference type="InterPro" id="IPR041609">
    <property type="entry name" value="PurL_linker"/>
</dbReference>
<feature type="binding site" evidence="8">
    <location>
        <position position="530"/>
    </location>
    <ligand>
        <name>substrate</name>
    </ligand>
</feature>
<keyword evidence="3 8" id="KW-0479">Metal-binding</keyword>
<keyword evidence="7 8" id="KW-0460">Magnesium</keyword>
<dbReference type="InterPro" id="IPR036676">
    <property type="entry name" value="PurM-like_C_sf"/>
</dbReference>
<feature type="domain" description="Phosphoribosylformylglycinamidine synthase linker" evidence="11">
    <location>
        <begin position="14"/>
        <end position="51"/>
    </location>
</feature>
<feature type="binding site" evidence="8">
    <location>
        <begin position="310"/>
        <end position="312"/>
    </location>
    <ligand>
        <name>substrate</name>
    </ligand>
</feature>
<reference evidence="12 13" key="1">
    <citation type="submission" date="2017-01" db="EMBL/GenBank/DDBJ databases">
        <authorList>
            <person name="Mah S.A."/>
            <person name="Swanson W.J."/>
            <person name="Moy G.W."/>
            <person name="Vacquier V.D."/>
        </authorList>
    </citation>
    <scope>NUCLEOTIDE SEQUENCE [LARGE SCALE GENOMIC DNA]</scope>
    <source>
        <strain evidence="12 13">DSM 29590</strain>
    </source>
</reference>
<feature type="active site" evidence="8">
    <location>
        <position position="47"/>
    </location>
</feature>
<dbReference type="OrthoDB" id="9804441at2"/>
<feature type="domain" description="PurM-like C-terminal" evidence="10">
    <location>
        <begin position="200"/>
        <end position="350"/>
    </location>
</feature>
<evidence type="ECO:0000256" key="1">
    <source>
        <dbReference type="ARBA" id="ARBA00022490"/>
    </source>
</evidence>
<comment type="subcellular location">
    <subcellularLocation>
        <location evidence="8">Cytoplasm</location>
    </subcellularLocation>
</comment>
<comment type="caution">
    <text evidence="8">Lacks conserved residue(s) required for the propagation of feature annotation.</text>
</comment>
<dbReference type="GO" id="GO:0000287">
    <property type="term" value="F:magnesium ion binding"/>
    <property type="evidence" value="ECO:0007669"/>
    <property type="project" value="UniProtKB-UniRule"/>
</dbReference>
<dbReference type="NCBIfam" id="NF002290">
    <property type="entry name" value="PRK01213.1"/>
    <property type="match status" value="1"/>
</dbReference>
<keyword evidence="6 8" id="KW-0067">ATP-binding</keyword>
<dbReference type="Pfam" id="PF00586">
    <property type="entry name" value="AIRS"/>
    <property type="match status" value="2"/>
</dbReference>
<dbReference type="PIRSF" id="PIRSF001587">
    <property type="entry name" value="FGAM_synthase_II"/>
    <property type="match status" value="1"/>
</dbReference>
<evidence type="ECO:0000256" key="7">
    <source>
        <dbReference type="ARBA" id="ARBA00022842"/>
    </source>
</evidence>
<name>A0A1N7G7J3_9RHOB</name>
<evidence type="ECO:0000256" key="4">
    <source>
        <dbReference type="ARBA" id="ARBA00022741"/>
    </source>
</evidence>
<feature type="binding site" evidence="8">
    <location>
        <position position="490"/>
    </location>
    <ligand>
        <name>ATP</name>
        <dbReference type="ChEBI" id="CHEBI:30616"/>
    </ligand>
</feature>